<name>A0A031LL61_9CREN</name>
<reference evidence="1 2" key="1">
    <citation type="submission" date="2014-03" db="EMBL/GenBank/DDBJ databases">
        <title>Draft genome sequence of the novel thermoacidophilic archaea Acidianus copahuensis ALE1 strain, isolated from Copahue volcanic area in Neuquen Argentina.</title>
        <authorList>
            <person name="Urbieta M.S."/>
            <person name="Rascovan N."/>
            <person name="Castro C."/>
            <person name="Revale S."/>
            <person name="Giaveno M.A."/>
            <person name="Vazquez M.P."/>
            <person name="Donati E.R."/>
        </authorList>
    </citation>
    <scope>NUCLEOTIDE SEQUENCE [LARGE SCALE GENOMIC DNA]</scope>
    <source>
        <strain evidence="1 2">ALE1</strain>
    </source>
</reference>
<dbReference type="OrthoDB" id="38459at2157"/>
<comment type="caution">
    <text evidence="1">The sequence shown here is derived from an EMBL/GenBank/DDBJ whole genome shotgun (WGS) entry which is preliminary data.</text>
</comment>
<dbReference type="EMBL" id="JFZT01000045">
    <property type="protein sequence ID" value="EZQ04767.1"/>
    <property type="molecule type" value="Genomic_DNA"/>
</dbReference>
<gene>
    <name evidence="1" type="ORF">CM19_08415</name>
</gene>
<sequence length="257" mass="28168">MSYSEELVVKAGKSSLFSLLADPFKLSGIIGHFSILGIEDGKTGKRYPPSEVKKQEDKYWIAIVFGATSGKVISSAGTLDGPIISPNSIQYKAETDDGKDSFKILFILQDHPLGTKVSITVEFNVKAGLLSKPFYGDYSSFAEHIVKGHIIPYIRSISSIDIGLKEIKRVRGNVEELLRELRNLHNIYGAVVIKGENFRFASFIDDRELKGSRIDISGNTLGGGEALSKLLILSGLAEMVIYEVPADDLIESLLKSK</sequence>
<dbReference type="AlphaFoldDB" id="A0A031LL61"/>
<organism evidence="1 2">
    <name type="scientific">Candidatus Acidianus copahuensis</name>
    <dbReference type="NCBI Taxonomy" id="1160895"/>
    <lineage>
        <taxon>Archaea</taxon>
        <taxon>Thermoproteota</taxon>
        <taxon>Thermoprotei</taxon>
        <taxon>Sulfolobales</taxon>
        <taxon>Sulfolobaceae</taxon>
        <taxon>Acidianus</taxon>
    </lineage>
</organism>
<keyword evidence="2" id="KW-1185">Reference proteome</keyword>
<dbReference type="STRING" id="1160895.CM19_08415"/>
<evidence type="ECO:0000313" key="2">
    <source>
        <dbReference type="Proteomes" id="UP000024332"/>
    </source>
</evidence>
<proteinExistence type="predicted"/>
<protein>
    <submittedName>
        <fullName evidence="1">Uncharacterized protein</fullName>
    </submittedName>
</protein>
<dbReference type="RefSeq" id="WP_048099919.1">
    <property type="nucleotide sequence ID" value="NZ_JFZT01000045.1"/>
</dbReference>
<evidence type="ECO:0000313" key="1">
    <source>
        <dbReference type="EMBL" id="EZQ04767.1"/>
    </source>
</evidence>
<dbReference type="Proteomes" id="UP000024332">
    <property type="component" value="Unassembled WGS sequence"/>
</dbReference>
<accession>A0A031LL61</accession>